<feature type="compositionally biased region" description="Low complexity" evidence="1">
    <location>
        <begin position="240"/>
        <end position="258"/>
    </location>
</feature>
<accession>A0AAD7DYN9</accession>
<dbReference type="GO" id="GO:0005741">
    <property type="term" value="C:mitochondrial outer membrane"/>
    <property type="evidence" value="ECO:0007669"/>
    <property type="project" value="TreeGrafter"/>
</dbReference>
<keyword evidence="3" id="KW-1185">Reference proteome</keyword>
<feature type="region of interest" description="Disordered" evidence="1">
    <location>
        <begin position="238"/>
        <end position="258"/>
    </location>
</feature>
<evidence type="ECO:0000256" key="1">
    <source>
        <dbReference type="SAM" id="MobiDB-lite"/>
    </source>
</evidence>
<feature type="region of interest" description="Disordered" evidence="1">
    <location>
        <begin position="319"/>
        <end position="343"/>
    </location>
</feature>
<evidence type="ECO:0000313" key="3">
    <source>
        <dbReference type="Proteomes" id="UP001221757"/>
    </source>
</evidence>
<dbReference type="PANTHER" id="PTHR43267:SF2">
    <property type="entry name" value="TRNA THREONYLCARBAMOYLADENOSINE DEHYDRATASE 1-RELATED"/>
    <property type="match status" value="1"/>
</dbReference>
<dbReference type="AlphaFoldDB" id="A0AAD7DYN9"/>
<proteinExistence type="predicted"/>
<dbReference type="InterPro" id="IPR045886">
    <property type="entry name" value="ThiF/MoeB/HesA"/>
</dbReference>
<dbReference type="Proteomes" id="UP001221757">
    <property type="component" value="Unassembled WGS sequence"/>
</dbReference>
<evidence type="ECO:0000313" key="2">
    <source>
        <dbReference type="EMBL" id="KAJ7701092.1"/>
    </source>
</evidence>
<sequence>MGLVAYQSRITALRREVYLLEYCHSHDIKACSSTGADTKVPGDVKLLPLPEDEFQKGAVKEHGVLDNFHVRILPVLGPLPDVLCELVGKPIANPGAIKNQRTVYERPAHPTLHAPSIRSTAARRMRSQLPPSSTALSRATALWAHTRHHASSRPLRASMHFKRKRPSASFSLRASFSPLRPIMLIFPPDHRHSPIPHRLLGSRRPRLRPSILASTEAKATRRRQAERPTHVAVHPLRMKPSASTRAPPARCRAPAPRSPHLGVLDVQVLPLRLPPGAHRRSTPATTVHDPHAATHARRIHRACPLTSCMPTFCMMQRPQPALRTPPASSSPPPHRRPVGPARF</sequence>
<gene>
    <name evidence="2" type="ORF">B0H17DRAFT_1195391</name>
</gene>
<name>A0AAD7DYN9_MYCRO</name>
<dbReference type="GO" id="GO:0061503">
    <property type="term" value="F:tRNA threonylcarbamoyladenosine dehydratase"/>
    <property type="evidence" value="ECO:0007669"/>
    <property type="project" value="TreeGrafter"/>
</dbReference>
<protein>
    <submittedName>
        <fullName evidence="2">Uncharacterized protein</fullName>
    </submittedName>
</protein>
<reference evidence="2" key="1">
    <citation type="submission" date="2023-03" db="EMBL/GenBank/DDBJ databases">
        <title>Massive genome expansion in bonnet fungi (Mycena s.s.) driven by repeated elements and novel gene families across ecological guilds.</title>
        <authorList>
            <consortium name="Lawrence Berkeley National Laboratory"/>
            <person name="Harder C.B."/>
            <person name="Miyauchi S."/>
            <person name="Viragh M."/>
            <person name="Kuo A."/>
            <person name="Thoen E."/>
            <person name="Andreopoulos B."/>
            <person name="Lu D."/>
            <person name="Skrede I."/>
            <person name="Drula E."/>
            <person name="Henrissat B."/>
            <person name="Morin E."/>
            <person name="Kohler A."/>
            <person name="Barry K."/>
            <person name="LaButti K."/>
            <person name="Morin E."/>
            <person name="Salamov A."/>
            <person name="Lipzen A."/>
            <person name="Mereny Z."/>
            <person name="Hegedus B."/>
            <person name="Baldrian P."/>
            <person name="Stursova M."/>
            <person name="Weitz H."/>
            <person name="Taylor A."/>
            <person name="Grigoriev I.V."/>
            <person name="Nagy L.G."/>
            <person name="Martin F."/>
            <person name="Kauserud H."/>
        </authorList>
    </citation>
    <scope>NUCLEOTIDE SEQUENCE</scope>
    <source>
        <strain evidence="2">CBHHK067</strain>
    </source>
</reference>
<dbReference type="PANTHER" id="PTHR43267">
    <property type="entry name" value="TRNA THREONYLCARBAMOYLADENOSINE DEHYDRATASE"/>
    <property type="match status" value="1"/>
</dbReference>
<dbReference type="EMBL" id="JARKIE010000018">
    <property type="protein sequence ID" value="KAJ7701092.1"/>
    <property type="molecule type" value="Genomic_DNA"/>
</dbReference>
<organism evidence="2 3">
    <name type="scientific">Mycena rosella</name>
    <name type="common">Pink bonnet</name>
    <name type="synonym">Agaricus rosellus</name>
    <dbReference type="NCBI Taxonomy" id="1033263"/>
    <lineage>
        <taxon>Eukaryota</taxon>
        <taxon>Fungi</taxon>
        <taxon>Dikarya</taxon>
        <taxon>Basidiomycota</taxon>
        <taxon>Agaricomycotina</taxon>
        <taxon>Agaricomycetes</taxon>
        <taxon>Agaricomycetidae</taxon>
        <taxon>Agaricales</taxon>
        <taxon>Marasmiineae</taxon>
        <taxon>Mycenaceae</taxon>
        <taxon>Mycena</taxon>
    </lineage>
</organism>
<dbReference type="GO" id="GO:0061504">
    <property type="term" value="P:cyclic threonylcarbamoyladenosine biosynthetic process"/>
    <property type="evidence" value="ECO:0007669"/>
    <property type="project" value="TreeGrafter"/>
</dbReference>
<comment type="caution">
    <text evidence="2">The sequence shown here is derived from an EMBL/GenBank/DDBJ whole genome shotgun (WGS) entry which is preliminary data.</text>
</comment>